<dbReference type="PANTHER" id="PTHR33867">
    <property type="entry name" value="RIBOSOME MATURATION FACTOR RIMP"/>
    <property type="match status" value="1"/>
</dbReference>
<dbReference type="InterPro" id="IPR028989">
    <property type="entry name" value="RimP_N"/>
</dbReference>
<sequence length="143" mass="16768">MQLEQLEQLAKELGLIIYDEELVRENDNLIYRIYLKKENAALSLKDCEEFSKMLSPLLDLDEPSKEKYFLEVSSAGLERKLSKARHFIYSINELVKITDVNNDKYEGKLINADESQIQIEYGKEILTFKLADIKKAKTYINWK</sequence>
<evidence type="ECO:0000256" key="2">
    <source>
        <dbReference type="ARBA" id="ARBA00022517"/>
    </source>
</evidence>
<dbReference type="SUPFAM" id="SSF74942">
    <property type="entry name" value="YhbC-like, C-terminal domain"/>
    <property type="match status" value="1"/>
</dbReference>
<dbReference type="Proteomes" id="UP000786183">
    <property type="component" value="Unassembled WGS sequence"/>
</dbReference>
<dbReference type="CDD" id="cd01734">
    <property type="entry name" value="YlxS_C"/>
    <property type="match status" value="1"/>
</dbReference>
<evidence type="ECO:0000313" key="6">
    <source>
        <dbReference type="EMBL" id="MBZ7987193.1"/>
    </source>
</evidence>
<dbReference type="PANTHER" id="PTHR33867:SF1">
    <property type="entry name" value="RIBOSOME MATURATION FACTOR RIMP"/>
    <property type="match status" value="1"/>
</dbReference>
<evidence type="ECO:0000259" key="5">
    <source>
        <dbReference type="Pfam" id="PF17384"/>
    </source>
</evidence>
<organism evidence="6 7">
    <name type="scientific">Campylobacter canadensis</name>
    <dbReference type="NCBI Taxonomy" id="449520"/>
    <lineage>
        <taxon>Bacteria</taxon>
        <taxon>Pseudomonadati</taxon>
        <taxon>Campylobacterota</taxon>
        <taxon>Epsilonproteobacteria</taxon>
        <taxon>Campylobacterales</taxon>
        <taxon>Campylobacteraceae</taxon>
        <taxon>Campylobacter</taxon>
    </lineage>
</organism>
<protein>
    <recommendedName>
        <fullName evidence="3">Ribosome maturation factor RimP</fullName>
    </recommendedName>
</protein>
<comment type="caution">
    <text evidence="6">The sequence shown here is derived from an EMBL/GenBank/DDBJ whole genome shotgun (WGS) entry which is preliminary data.</text>
</comment>
<dbReference type="SUPFAM" id="SSF75420">
    <property type="entry name" value="YhbC-like, N-terminal domain"/>
    <property type="match status" value="1"/>
</dbReference>
<dbReference type="InterPro" id="IPR036847">
    <property type="entry name" value="RimP_C_sf"/>
</dbReference>
<dbReference type="HAMAP" id="MF_01077">
    <property type="entry name" value="RimP"/>
    <property type="match status" value="1"/>
</dbReference>
<evidence type="ECO:0000259" key="4">
    <source>
        <dbReference type="Pfam" id="PF02576"/>
    </source>
</evidence>
<comment type="function">
    <text evidence="3">Required for maturation of 30S ribosomal subunits.</text>
</comment>
<accession>A0ABS7WRM8</accession>
<evidence type="ECO:0000256" key="3">
    <source>
        <dbReference type="HAMAP-Rule" id="MF_01077"/>
    </source>
</evidence>
<comment type="similarity">
    <text evidence="3">Belongs to the RimP family.</text>
</comment>
<feature type="domain" description="Ribosome maturation factor RimP N-terminal" evidence="4">
    <location>
        <begin position="6"/>
        <end position="78"/>
    </location>
</feature>
<dbReference type="Pfam" id="PF17384">
    <property type="entry name" value="DUF150_C"/>
    <property type="match status" value="1"/>
</dbReference>
<evidence type="ECO:0000313" key="7">
    <source>
        <dbReference type="Proteomes" id="UP000786183"/>
    </source>
</evidence>
<dbReference type="Pfam" id="PF02576">
    <property type="entry name" value="RimP_N"/>
    <property type="match status" value="1"/>
</dbReference>
<name>A0ABS7WRM8_9BACT</name>
<dbReference type="Gene3D" id="3.30.300.70">
    <property type="entry name" value="RimP-like superfamily, N-terminal"/>
    <property type="match status" value="1"/>
</dbReference>
<gene>
    <name evidence="3" type="primary">rimP</name>
    <name evidence="6" type="ORF">AVCANL283_03580</name>
</gene>
<keyword evidence="1 3" id="KW-0963">Cytoplasm</keyword>
<feature type="domain" description="Ribosome maturation factor RimP C-terminal" evidence="5">
    <location>
        <begin position="81"/>
        <end position="142"/>
    </location>
</feature>
<reference evidence="6 7" key="1">
    <citation type="submission" date="2020-07" db="EMBL/GenBank/DDBJ databases">
        <title>Transfer of Campylobacter canadensis to the novel genus Avispirillum gen. nov., that also includes two novel species recovered from migratory waterfowl: Avispirillum anseris sp. nov. and Avispirillum brantae sp. nov.</title>
        <authorList>
            <person name="Miller W.G."/>
            <person name="Chapman M.H."/>
            <person name="Yee E."/>
            <person name="Inglis G.D."/>
        </authorList>
    </citation>
    <scope>NUCLEOTIDE SEQUENCE [LARGE SCALE GENOMIC DNA]</scope>
    <source>
        <strain evidence="6 7">L283</strain>
    </source>
</reference>
<dbReference type="EMBL" id="JACGBB010000005">
    <property type="protein sequence ID" value="MBZ7987193.1"/>
    <property type="molecule type" value="Genomic_DNA"/>
</dbReference>
<keyword evidence="7" id="KW-1185">Reference proteome</keyword>
<dbReference type="InterPro" id="IPR028998">
    <property type="entry name" value="RimP_C"/>
</dbReference>
<keyword evidence="2 3" id="KW-0690">Ribosome biogenesis</keyword>
<evidence type="ECO:0000256" key="1">
    <source>
        <dbReference type="ARBA" id="ARBA00022490"/>
    </source>
</evidence>
<dbReference type="RefSeq" id="WP_172229855.1">
    <property type="nucleotide sequence ID" value="NZ_CP035946.1"/>
</dbReference>
<proteinExistence type="inferred from homology"/>
<dbReference type="InterPro" id="IPR003728">
    <property type="entry name" value="Ribosome_maturation_RimP"/>
</dbReference>
<dbReference type="InterPro" id="IPR035956">
    <property type="entry name" value="RimP_N_sf"/>
</dbReference>
<comment type="subcellular location">
    <subcellularLocation>
        <location evidence="3">Cytoplasm</location>
    </subcellularLocation>
</comment>